<dbReference type="PANTHER" id="PTHR34818:SF1">
    <property type="entry name" value="PROTEIN BLI-3"/>
    <property type="match status" value="1"/>
</dbReference>
<dbReference type="InterPro" id="IPR012349">
    <property type="entry name" value="Split_barrel_FMN-bd"/>
</dbReference>
<dbReference type="PANTHER" id="PTHR34818">
    <property type="entry name" value="PROTEIN BLI-3"/>
    <property type="match status" value="1"/>
</dbReference>
<dbReference type="KEGG" id="ssua:FPZ54_00645"/>
<sequence>MPTPQELATKFWKALDDDRTLFLGLDGARDGHAQPMTALRETDRAGGPIWFFTTKDNGLVSALAQGHRAMAHFVSKGHDLWATIHGNLSIDHDRATIDRLWNPFVAAWYEGGKDDPNLQLLRLDTEHGQIWLNENSLFAGIKMLLGADPKADYADKVADVSLA</sequence>
<proteinExistence type="predicted"/>
<dbReference type="OrthoDB" id="1432662at2"/>
<dbReference type="Proteomes" id="UP000318055">
    <property type="component" value="Chromosome"/>
</dbReference>
<dbReference type="Gene3D" id="2.30.110.10">
    <property type="entry name" value="Electron Transport, Fmn-binding Protein, Chain A"/>
    <property type="match status" value="1"/>
</dbReference>
<dbReference type="EMBL" id="CP042239">
    <property type="protein sequence ID" value="QDX24680.1"/>
    <property type="molecule type" value="Genomic_DNA"/>
</dbReference>
<name>A0A518RB47_9SPHN</name>
<dbReference type="InterPro" id="IPR052917">
    <property type="entry name" value="Stress-Dev_Protein"/>
</dbReference>
<dbReference type="AlphaFoldDB" id="A0A518RB47"/>
<protein>
    <submittedName>
        <fullName evidence="2">General stress protein</fullName>
    </submittedName>
</protein>
<dbReference type="Pfam" id="PF16242">
    <property type="entry name" value="Pyrid_ox_like"/>
    <property type="match status" value="1"/>
</dbReference>
<accession>A0A518RB47</accession>
<dbReference type="InterPro" id="IPR038725">
    <property type="entry name" value="YdaG_split_barrel_FMN-bd"/>
</dbReference>
<evidence type="ECO:0000313" key="3">
    <source>
        <dbReference type="Proteomes" id="UP000318055"/>
    </source>
</evidence>
<evidence type="ECO:0000313" key="2">
    <source>
        <dbReference type="EMBL" id="QDX24680.1"/>
    </source>
</evidence>
<reference evidence="2 3" key="1">
    <citation type="submission" date="2019-07" db="EMBL/GenBank/DDBJ databases">
        <title>Sphingomonas alkalisoli sp. nov., isolated from rhizosphere soil of Suaedae salsa.</title>
        <authorList>
            <person name="Zhang H."/>
            <person name="Xu L."/>
            <person name="Zhang J.-X."/>
            <person name="Sun J.-Q."/>
        </authorList>
    </citation>
    <scope>NUCLEOTIDE SEQUENCE [LARGE SCALE GENOMIC DNA]</scope>
    <source>
        <strain evidence="2 3">XS-10</strain>
    </source>
</reference>
<feature type="domain" description="General stress protein FMN-binding split barrel" evidence="1">
    <location>
        <begin position="8"/>
        <end position="144"/>
    </location>
</feature>
<dbReference type="RefSeq" id="WP_145844215.1">
    <property type="nucleotide sequence ID" value="NZ_CP042239.1"/>
</dbReference>
<dbReference type="SUPFAM" id="SSF50475">
    <property type="entry name" value="FMN-binding split barrel"/>
    <property type="match status" value="1"/>
</dbReference>
<gene>
    <name evidence="2" type="ORF">FPZ54_00645</name>
</gene>
<keyword evidence="3" id="KW-1185">Reference proteome</keyword>
<evidence type="ECO:0000259" key="1">
    <source>
        <dbReference type="Pfam" id="PF16242"/>
    </source>
</evidence>
<organism evidence="2 3">
    <name type="scientific">Sphingomonas suaedae</name>
    <dbReference type="NCBI Taxonomy" id="2599297"/>
    <lineage>
        <taxon>Bacteria</taxon>
        <taxon>Pseudomonadati</taxon>
        <taxon>Pseudomonadota</taxon>
        <taxon>Alphaproteobacteria</taxon>
        <taxon>Sphingomonadales</taxon>
        <taxon>Sphingomonadaceae</taxon>
        <taxon>Sphingomonas</taxon>
    </lineage>
</organism>